<evidence type="ECO:0000313" key="2">
    <source>
        <dbReference type="Proteomes" id="UP000594014"/>
    </source>
</evidence>
<reference evidence="1" key="1">
    <citation type="submission" date="2019-08" db="EMBL/GenBank/DDBJ databases">
        <title>Genome sequence of Clostridiales bacterium MT110.</title>
        <authorList>
            <person name="Cao J."/>
        </authorList>
    </citation>
    <scope>NUCLEOTIDE SEQUENCE</scope>
    <source>
        <strain evidence="1">MT110</strain>
    </source>
</reference>
<dbReference type="EMBL" id="CP042469">
    <property type="protein sequence ID" value="QOX63094.1"/>
    <property type="molecule type" value="Genomic_DNA"/>
</dbReference>
<sequence length="183" mass="21566">MRLIDKAALLQLMDGKRVDFYLEDDMFEIEGLAECQNDTVVIKVLDAVGHILEMCGDYLEIEAKNRRLYAKRRDTGKIFEMEINRIYERLVDPDAEAFLHKWNFGVEQFFHKKTDTLVWFDEAEDKWVIELNKINMYFSGNRTSYESLEQLFAANREHMEGDWQAITYSSAVEDDDTYGKDCC</sequence>
<dbReference type="Proteomes" id="UP000594014">
    <property type="component" value="Chromosome"/>
</dbReference>
<accession>A0ACD1A9K2</accession>
<protein>
    <submittedName>
        <fullName evidence="1">Uncharacterized protein</fullName>
    </submittedName>
</protein>
<evidence type="ECO:0000313" key="1">
    <source>
        <dbReference type="EMBL" id="QOX63094.1"/>
    </source>
</evidence>
<organism evidence="1 2">
    <name type="scientific">Anoxybacterium hadale</name>
    <dbReference type="NCBI Taxonomy" id="3408580"/>
    <lineage>
        <taxon>Bacteria</taxon>
        <taxon>Bacillati</taxon>
        <taxon>Bacillota</taxon>
        <taxon>Clostridia</taxon>
        <taxon>Peptostreptococcales</taxon>
        <taxon>Anaerovoracaceae</taxon>
        <taxon>Anoxybacterium</taxon>
    </lineage>
</organism>
<gene>
    <name evidence="1" type="ORF">FRZ06_06935</name>
</gene>
<name>A0ACD1A9K2_9FIRM</name>
<keyword evidence="2" id="KW-1185">Reference proteome</keyword>
<proteinExistence type="predicted"/>